<dbReference type="Gene3D" id="3.30.70.20">
    <property type="match status" value="1"/>
</dbReference>
<dbReference type="EC" id="1.17.99.6" evidence="9"/>
<organism evidence="11 12">
    <name type="scientific">Rubrivirga litoralis</name>
    <dbReference type="NCBI Taxonomy" id="3075598"/>
    <lineage>
        <taxon>Bacteria</taxon>
        <taxon>Pseudomonadati</taxon>
        <taxon>Rhodothermota</taxon>
        <taxon>Rhodothermia</taxon>
        <taxon>Rhodothermales</taxon>
        <taxon>Rubricoccaceae</taxon>
        <taxon>Rubrivirga</taxon>
    </lineage>
</organism>
<dbReference type="PROSITE" id="PS00198">
    <property type="entry name" value="4FE4S_FER_1"/>
    <property type="match status" value="1"/>
</dbReference>
<dbReference type="Proteomes" id="UP001267426">
    <property type="component" value="Unassembled WGS sequence"/>
</dbReference>
<feature type="active site" description="Proton donor" evidence="9">
    <location>
        <position position="141"/>
    </location>
</feature>
<dbReference type="Pfam" id="PF08331">
    <property type="entry name" value="QueG_DUF1730"/>
    <property type="match status" value="1"/>
</dbReference>
<proteinExistence type="inferred from homology"/>
<feature type="binding site" evidence="9">
    <location>
        <position position="165"/>
    </location>
    <ligand>
        <name>cob(II)alamin</name>
        <dbReference type="ChEBI" id="CHEBI:16304"/>
    </ligand>
</feature>
<feature type="binding site" evidence="9">
    <location>
        <position position="222"/>
    </location>
    <ligand>
        <name>[4Fe-4S] cluster</name>
        <dbReference type="ChEBI" id="CHEBI:49883"/>
        <label>2</label>
    </ligand>
</feature>
<feature type="binding site" evidence="9">
    <location>
        <position position="196"/>
    </location>
    <ligand>
        <name>[4Fe-4S] cluster</name>
        <dbReference type="ChEBI" id="CHEBI:49883"/>
        <label>1</label>
    </ligand>
</feature>
<dbReference type="InterPro" id="IPR017900">
    <property type="entry name" value="4Fe4S_Fe_S_CS"/>
</dbReference>
<keyword evidence="2 9" id="KW-0963">Cytoplasm</keyword>
<dbReference type="InterPro" id="IPR017896">
    <property type="entry name" value="4Fe4S_Fe-S-bd"/>
</dbReference>
<keyword evidence="9" id="KW-0170">Cobalt</keyword>
<dbReference type="SUPFAM" id="SSF46548">
    <property type="entry name" value="alpha-helical ferredoxin"/>
    <property type="match status" value="1"/>
</dbReference>
<comment type="caution">
    <text evidence="11">The sequence shown here is derived from an EMBL/GenBank/DDBJ whole genome shotgun (WGS) entry which is preliminary data.</text>
</comment>
<keyword evidence="12" id="KW-1185">Reference proteome</keyword>
<comment type="catalytic activity">
    <reaction evidence="9">
        <text>epoxyqueuosine(34) in tRNA + AH2 = queuosine(34) in tRNA + A + H2O</text>
        <dbReference type="Rhea" id="RHEA:32159"/>
        <dbReference type="Rhea" id="RHEA-COMP:18571"/>
        <dbReference type="Rhea" id="RHEA-COMP:18582"/>
        <dbReference type="ChEBI" id="CHEBI:13193"/>
        <dbReference type="ChEBI" id="CHEBI:15377"/>
        <dbReference type="ChEBI" id="CHEBI:17499"/>
        <dbReference type="ChEBI" id="CHEBI:194431"/>
        <dbReference type="ChEBI" id="CHEBI:194443"/>
        <dbReference type="EC" id="1.17.99.6"/>
    </reaction>
</comment>
<comment type="subunit">
    <text evidence="9">Monomer.</text>
</comment>
<evidence type="ECO:0000256" key="5">
    <source>
        <dbReference type="ARBA" id="ARBA00022785"/>
    </source>
</evidence>
<dbReference type="InterPro" id="IPR004453">
    <property type="entry name" value="QueG"/>
</dbReference>
<dbReference type="RefSeq" id="WP_311661524.1">
    <property type="nucleotide sequence ID" value="NZ_JAVRHT010000002.1"/>
</dbReference>
<keyword evidence="4 9" id="KW-0479">Metal-binding</keyword>
<feature type="binding site" evidence="9">
    <location>
        <position position="176"/>
    </location>
    <ligand>
        <name>cob(II)alamin</name>
        <dbReference type="ChEBI" id="CHEBI:16304"/>
    </ligand>
</feature>
<dbReference type="HAMAP" id="MF_00916">
    <property type="entry name" value="QueG"/>
    <property type="match status" value="1"/>
</dbReference>
<comment type="cofactor">
    <cofactor evidence="9">
        <name>cob(II)alamin</name>
        <dbReference type="ChEBI" id="CHEBI:16304"/>
    </cofactor>
</comment>
<feature type="binding site" evidence="9">
    <location>
        <position position="256"/>
    </location>
    <ligand>
        <name>[4Fe-4S] cluster</name>
        <dbReference type="ChEBI" id="CHEBI:49883"/>
        <label>1</label>
    </ligand>
</feature>
<keyword evidence="6 9" id="KW-0560">Oxidoreductase</keyword>
<evidence type="ECO:0000313" key="11">
    <source>
        <dbReference type="EMBL" id="MDT0630430.1"/>
    </source>
</evidence>
<evidence type="ECO:0000259" key="10">
    <source>
        <dbReference type="PROSITE" id="PS51379"/>
    </source>
</evidence>
<comment type="function">
    <text evidence="9">Catalyzes the conversion of epoxyqueuosine (oQ) to queuosine (Q), which is a hypermodified base found in the wobble positions of tRNA(Asp), tRNA(Asn), tRNA(His) and tRNA(Tyr).</text>
</comment>
<feature type="binding site" evidence="9">
    <location>
        <begin position="249"/>
        <end position="250"/>
    </location>
    <ligand>
        <name>cob(II)alamin</name>
        <dbReference type="ChEBI" id="CHEBI:16304"/>
    </ligand>
</feature>
<dbReference type="NCBIfam" id="TIGR00276">
    <property type="entry name" value="tRNA epoxyqueuosine(34) reductase QueG"/>
    <property type="match status" value="1"/>
</dbReference>
<evidence type="ECO:0000256" key="8">
    <source>
        <dbReference type="ARBA" id="ARBA00023014"/>
    </source>
</evidence>
<comment type="pathway">
    <text evidence="9">tRNA modification; tRNA-queuosine biosynthesis.</text>
</comment>
<keyword evidence="7 9" id="KW-0408">Iron</keyword>
<sequence length="327" mass="35633">MPGYDASALARDLKAEARRVGFDGVGVAVAERLDVEARRLDAWLANGRHGGASGAMTWMERNFEKRIDPTVLVPGARSVVSVFASYWQPDRRPGGGEPGAAKISRYAWGDDYHDVLKEKLAELFDWLDRRTGGAGGRAFVDSAPVMDKAWAQRAGLGWQAKNTNLITPTHGSFVFLGELITDVPLAPDAPFAADHCGSCTRCLDACPTGALDAPYQIDATRCISYWTIEHPGPDLPALAAEFGAWAFGCDVCQDVCPWTKFSQPTRDARFLPRPGTEDTPAAEWAEIDLPAFRERFRRSPVKRAGWEGFVRNVRNAARAAGGGAERP</sequence>
<name>A0ABU3BMD8_9BACT</name>
<keyword evidence="5 9" id="KW-0671">Queuosine biosynthesis</keyword>
<feature type="binding site" evidence="9">
    <location>
        <position position="224"/>
    </location>
    <ligand>
        <name>cob(II)alamin</name>
        <dbReference type="ChEBI" id="CHEBI:16304"/>
    </ligand>
</feature>
<evidence type="ECO:0000256" key="6">
    <source>
        <dbReference type="ARBA" id="ARBA00023002"/>
    </source>
</evidence>
<feature type="domain" description="4Fe-4S ferredoxin-type" evidence="10">
    <location>
        <begin position="187"/>
        <end position="216"/>
    </location>
</feature>
<evidence type="ECO:0000256" key="2">
    <source>
        <dbReference type="ARBA" id="ARBA00022490"/>
    </source>
</evidence>
<feature type="binding site" evidence="9">
    <location>
        <position position="141"/>
    </location>
    <ligand>
        <name>cob(II)alamin</name>
        <dbReference type="ChEBI" id="CHEBI:16304"/>
    </ligand>
</feature>
<comment type="subcellular location">
    <subcellularLocation>
        <location evidence="9">Cytoplasm</location>
    </subcellularLocation>
</comment>
<feature type="binding site" evidence="9">
    <location>
        <position position="162"/>
    </location>
    <ligand>
        <name>cob(II)alamin</name>
        <dbReference type="ChEBI" id="CHEBI:16304"/>
    </ligand>
</feature>
<comment type="caution">
    <text evidence="9">Lacks conserved residue(s) required for the propagation of feature annotation.</text>
</comment>
<keyword evidence="8 9" id="KW-0411">Iron-sulfur</keyword>
<evidence type="ECO:0000256" key="9">
    <source>
        <dbReference type="HAMAP-Rule" id="MF_00916"/>
    </source>
</evidence>
<comment type="similarity">
    <text evidence="9">Belongs to the QueG family.</text>
</comment>
<evidence type="ECO:0000256" key="3">
    <source>
        <dbReference type="ARBA" id="ARBA00022694"/>
    </source>
</evidence>
<evidence type="ECO:0000256" key="7">
    <source>
        <dbReference type="ARBA" id="ARBA00023004"/>
    </source>
</evidence>
<feature type="binding site" evidence="9">
    <location>
        <position position="202"/>
    </location>
    <ligand>
        <name>[4Fe-4S] cluster</name>
        <dbReference type="ChEBI" id="CHEBI:49883"/>
        <label>1</label>
    </ligand>
</feature>
<feature type="binding site" evidence="9">
    <location>
        <position position="249"/>
    </location>
    <ligand>
        <name>[4Fe-4S] cluster</name>
        <dbReference type="ChEBI" id="CHEBI:49883"/>
        <label>2</label>
    </ligand>
</feature>
<protein>
    <recommendedName>
        <fullName evidence="9">Epoxyqueuosine reductase</fullName>
        <ecNumber evidence="9">1.17.99.6</ecNumber>
    </recommendedName>
    <alternativeName>
        <fullName evidence="9">Queuosine biosynthesis protein QueG</fullName>
    </alternativeName>
</protein>
<dbReference type="Pfam" id="PF13484">
    <property type="entry name" value="Fer4_16"/>
    <property type="match status" value="1"/>
</dbReference>
<accession>A0ABU3BMD8</accession>
<dbReference type="PANTHER" id="PTHR30002:SF4">
    <property type="entry name" value="EPOXYQUEUOSINE REDUCTASE"/>
    <property type="match status" value="1"/>
</dbReference>
<keyword evidence="1 9" id="KW-0004">4Fe-4S</keyword>
<dbReference type="GO" id="GO:0052693">
    <property type="term" value="F:epoxyqueuosine reductase activity"/>
    <property type="evidence" value="ECO:0007669"/>
    <property type="project" value="UniProtKB-EC"/>
</dbReference>
<gene>
    <name evidence="9 11" type="primary">queG</name>
    <name evidence="11" type="ORF">RM540_01610</name>
</gene>
<dbReference type="PANTHER" id="PTHR30002">
    <property type="entry name" value="EPOXYQUEUOSINE REDUCTASE"/>
    <property type="match status" value="1"/>
</dbReference>
<keyword evidence="3 9" id="KW-0819">tRNA processing</keyword>
<evidence type="ECO:0000256" key="4">
    <source>
        <dbReference type="ARBA" id="ARBA00022723"/>
    </source>
</evidence>
<feature type="binding site" evidence="9">
    <location>
        <position position="199"/>
    </location>
    <ligand>
        <name>[4Fe-4S] cluster</name>
        <dbReference type="ChEBI" id="CHEBI:49883"/>
        <label>1</label>
    </ligand>
</feature>
<feature type="binding site" evidence="9">
    <location>
        <position position="66"/>
    </location>
    <ligand>
        <name>cob(II)alamin</name>
        <dbReference type="ChEBI" id="CHEBI:16304"/>
    </ligand>
</feature>
<evidence type="ECO:0000256" key="1">
    <source>
        <dbReference type="ARBA" id="ARBA00022485"/>
    </source>
</evidence>
<comment type="cofactor">
    <cofactor evidence="9">
        <name>[4Fe-4S] cluster</name>
        <dbReference type="ChEBI" id="CHEBI:49883"/>
    </cofactor>
    <text evidence="9">Binds 2 [4Fe-4S] clusters per monomer.</text>
</comment>
<reference evidence="11 12" key="1">
    <citation type="submission" date="2023-09" db="EMBL/GenBank/DDBJ databases">
        <authorList>
            <person name="Rey-Velasco X."/>
        </authorList>
    </citation>
    <scope>NUCLEOTIDE SEQUENCE [LARGE SCALE GENOMIC DNA]</scope>
    <source>
        <strain evidence="11 12">F394</strain>
    </source>
</reference>
<feature type="binding site" evidence="9">
    <location>
        <position position="252"/>
    </location>
    <ligand>
        <name>[4Fe-4S] cluster</name>
        <dbReference type="ChEBI" id="CHEBI:49883"/>
        <label>2</label>
    </ligand>
</feature>
<evidence type="ECO:0000313" key="12">
    <source>
        <dbReference type="Proteomes" id="UP001267426"/>
    </source>
</evidence>
<feature type="binding site" evidence="9">
    <location>
        <position position="206"/>
    </location>
    <ligand>
        <name>[4Fe-4S] cluster</name>
        <dbReference type="ChEBI" id="CHEBI:49883"/>
        <label>2</label>
    </ligand>
</feature>
<dbReference type="PROSITE" id="PS51379">
    <property type="entry name" value="4FE4S_FER_2"/>
    <property type="match status" value="1"/>
</dbReference>
<dbReference type="EMBL" id="JAVRHT010000002">
    <property type="protein sequence ID" value="MDT0630430.1"/>
    <property type="molecule type" value="Genomic_DNA"/>
</dbReference>
<dbReference type="InterPro" id="IPR013542">
    <property type="entry name" value="QueG_DUF1730"/>
</dbReference>
<keyword evidence="9" id="KW-0846">Cobalamin</keyword>